<dbReference type="Proteomes" id="UP000011083">
    <property type="component" value="Unassembled WGS sequence"/>
</dbReference>
<dbReference type="AlphaFoldDB" id="L8GJW9"/>
<dbReference type="EMBL" id="KB008093">
    <property type="protein sequence ID" value="ELR13332.1"/>
    <property type="molecule type" value="Genomic_DNA"/>
</dbReference>
<protein>
    <submittedName>
        <fullName evidence="1">Uncharacterized protein</fullName>
    </submittedName>
</protein>
<organism evidence="1 2">
    <name type="scientific">Acanthamoeba castellanii (strain ATCC 30010 / Neff)</name>
    <dbReference type="NCBI Taxonomy" id="1257118"/>
    <lineage>
        <taxon>Eukaryota</taxon>
        <taxon>Amoebozoa</taxon>
        <taxon>Discosea</taxon>
        <taxon>Longamoebia</taxon>
        <taxon>Centramoebida</taxon>
        <taxon>Acanthamoebidae</taxon>
        <taxon>Acanthamoeba</taxon>
    </lineage>
</organism>
<name>L8GJW9_ACACF</name>
<dbReference type="KEGG" id="acan:ACA1_239280"/>
<evidence type="ECO:0000313" key="1">
    <source>
        <dbReference type="EMBL" id="ELR13332.1"/>
    </source>
</evidence>
<dbReference type="GeneID" id="14914014"/>
<sequence>MAINQARTAVIHSPLVAALPKANTKLRRGVLTTTSVGREIEYVHLPQFNDLLDVDCGEEGGEVNSVDCVTGSGAEGDDDGNDDEAAEAASILFVYSLAKTTSVSFPFLVIEPTRDAPDQWYAVGLEHNSGRRCLAGW</sequence>
<evidence type="ECO:0000313" key="2">
    <source>
        <dbReference type="Proteomes" id="UP000011083"/>
    </source>
</evidence>
<proteinExistence type="predicted"/>
<accession>L8GJW9</accession>
<reference evidence="1 2" key="1">
    <citation type="journal article" date="2013" name="Genome Biol.">
        <title>Genome of Acanthamoeba castellanii highlights extensive lateral gene transfer and early evolution of tyrosine kinase signaling.</title>
        <authorList>
            <person name="Clarke M."/>
            <person name="Lohan A.J."/>
            <person name="Liu B."/>
            <person name="Lagkouvardos I."/>
            <person name="Roy S."/>
            <person name="Zafar N."/>
            <person name="Bertelli C."/>
            <person name="Schilde C."/>
            <person name="Kianianmomeni A."/>
            <person name="Burglin T.R."/>
            <person name="Frech C."/>
            <person name="Turcotte B."/>
            <person name="Kopec K.O."/>
            <person name="Synnott J.M."/>
            <person name="Choo C."/>
            <person name="Paponov I."/>
            <person name="Finkler A."/>
            <person name="Soon Heng Tan C."/>
            <person name="Hutchins A.P."/>
            <person name="Weinmeier T."/>
            <person name="Rattei T."/>
            <person name="Chu J.S."/>
            <person name="Gimenez G."/>
            <person name="Irimia M."/>
            <person name="Rigden D.J."/>
            <person name="Fitzpatrick D.A."/>
            <person name="Lorenzo-Morales J."/>
            <person name="Bateman A."/>
            <person name="Chiu C.H."/>
            <person name="Tang P."/>
            <person name="Hegemann P."/>
            <person name="Fromm H."/>
            <person name="Raoult D."/>
            <person name="Greub G."/>
            <person name="Miranda-Saavedra D."/>
            <person name="Chen N."/>
            <person name="Nash P."/>
            <person name="Ginger M.L."/>
            <person name="Horn M."/>
            <person name="Schaap P."/>
            <person name="Caler L."/>
            <person name="Loftus B."/>
        </authorList>
    </citation>
    <scope>NUCLEOTIDE SEQUENCE [LARGE SCALE GENOMIC DNA]</scope>
    <source>
        <strain evidence="1 2">Neff</strain>
    </source>
</reference>
<keyword evidence="2" id="KW-1185">Reference proteome</keyword>
<dbReference type="VEuPathDB" id="AmoebaDB:ACA1_239280"/>
<dbReference type="RefSeq" id="XP_004335345.1">
    <property type="nucleotide sequence ID" value="XM_004335297.1"/>
</dbReference>
<gene>
    <name evidence="1" type="ORF">ACA1_239280</name>
</gene>